<dbReference type="RefSeq" id="WP_143056084.1">
    <property type="nucleotide sequence ID" value="NZ_CBCSFM010000002.1"/>
</dbReference>
<proteinExistence type="predicted"/>
<feature type="signal peptide" evidence="1">
    <location>
        <begin position="1"/>
        <end position="19"/>
    </location>
</feature>
<organism evidence="2 3">
    <name type="scientific">Flavobacterium sinopsychrotolerans</name>
    <dbReference type="NCBI Taxonomy" id="604089"/>
    <lineage>
        <taxon>Bacteria</taxon>
        <taxon>Pseudomonadati</taxon>
        <taxon>Bacteroidota</taxon>
        <taxon>Flavobacteriia</taxon>
        <taxon>Flavobacteriales</taxon>
        <taxon>Flavobacteriaceae</taxon>
        <taxon>Flavobacterium</taxon>
    </lineage>
</organism>
<reference evidence="3" key="1">
    <citation type="submission" date="2016-10" db="EMBL/GenBank/DDBJ databases">
        <authorList>
            <person name="Varghese N."/>
            <person name="Submissions S."/>
        </authorList>
    </citation>
    <scope>NUCLEOTIDE SEQUENCE [LARGE SCALE GENOMIC DNA]</scope>
    <source>
        <strain evidence="3">CGMCC 1.8704</strain>
    </source>
</reference>
<evidence type="ECO:0000256" key="1">
    <source>
        <dbReference type="SAM" id="SignalP"/>
    </source>
</evidence>
<feature type="chain" id="PRO_5011657492" evidence="1">
    <location>
        <begin position="20"/>
        <end position="258"/>
    </location>
</feature>
<protein>
    <submittedName>
        <fullName evidence="2">Uncharacterized protein</fullName>
    </submittedName>
</protein>
<dbReference type="EMBL" id="FODN01000010">
    <property type="protein sequence ID" value="SEO64745.1"/>
    <property type="molecule type" value="Genomic_DNA"/>
</dbReference>
<dbReference type="Proteomes" id="UP000198657">
    <property type="component" value="Unassembled WGS sequence"/>
</dbReference>
<keyword evidence="1" id="KW-0732">Signal</keyword>
<dbReference type="OrthoDB" id="1425378at2"/>
<gene>
    <name evidence="2" type="ORF">SAMN04487942_0024</name>
</gene>
<accession>A0A1H8RE91</accession>
<evidence type="ECO:0000313" key="3">
    <source>
        <dbReference type="Proteomes" id="UP000198657"/>
    </source>
</evidence>
<name>A0A1H8RE91_9FLAO</name>
<keyword evidence="3" id="KW-1185">Reference proteome</keyword>
<sequence>MKNLLYLLPLLFCMCTSSDDTTNQSTFSTAIAPSKTTVTIDEPFTVTVTSNETMKWMAVTKDGSDPVDFSDLNFGTSKELYFNFDTVGTKTIKIKVKNEKEEETTKTVLVTVTRGNAIKITGLQVKSFYKMNTAWDPEYAATDSNRLADVSFGLVKQQQSNPFSSDYFNNNSWCRSTVKENQGDLTWDLSSLNLFINPNASLRFGLADIDGQLGQDLLNGPPDYKTISFSSYLAAKPGTITYSFPEINLEFIVSVQWP</sequence>
<evidence type="ECO:0000313" key="2">
    <source>
        <dbReference type="EMBL" id="SEO64745.1"/>
    </source>
</evidence>
<dbReference type="AlphaFoldDB" id="A0A1H8RE91"/>